<sequence>MEALAALILTVTSCFRYLRMLFPNEDEYKLHSSGGKLWRMLHYSKSLCLVFVFRRRLSSSCTVTTSLSSPMRVIGMFTITLLADSSTVLYQPSLVICRNLFWFQMEEASMKEFDPVETFTAEILTNWDRKELLKKLNILHGETSAAKILADYQIPISIQTAHSIKTDSEEIKKVLENVGASVDGADSHCMEFCKDLVINNYPEGWEVVYHLLGKGTQGDPLLKKLLWIYCSIHAPSSLLKELFMIRYLLLLHHMLCVRT</sequence>
<proteinExistence type="predicted"/>
<protein>
    <submittedName>
        <fullName evidence="1">Uncharacterized protein</fullName>
    </submittedName>
</protein>
<keyword evidence="2" id="KW-1185">Reference proteome</keyword>
<name>A0A6H5H2J5_9HEMI</name>
<dbReference type="Proteomes" id="UP000479000">
    <property type="component" value="Unassembled WGS sequence"/>
</dbReference>
<gene>
    <name evidence="1" type="ORF">NTEN_LOCUS16351</name>
</gene>
<dbReference type="EMBL" id="CADCXU010024126">
    <property type="protein sequence ID" value="CAB0011395.1"/>
    <property type="molecule type" value="Genomic_DNA"/>
</dbReference>
<evidence type="ECO:0000313" key="1">
    <source>
        <dbReference type="EMBL" id="CAB0011395.1"/>
    </source>
</evidence>
<dbReference type="AlphaFoldDB" id="A0A6H5H2J5"/>
<dbReference type="OrthoDB" id="19988at2759"/>
<reference evidence="1 2" key="1">
    <citation type="submission" date="2020-02" db="EMBL/GenBank/DDBJ databases">
        <authorList>
            <person name="Ferguson B K."/>
        </authorList>
    </citation>
    <scope>NUCLEOTIDE SEQUENCE [LARGE SCALE GENOMIC DNA]</scope>
</reference>
<evidence type="ECO:0000313" key="2">
    <source>
        <dbReference type="Proteomes" id="UP000479000"/>
    </source>
</evidence>
<accession>A0A6H5H2J5</accession>
<organism evidence="1 2">
    <name type="scientific">Nesidiocoris tenuis</name>
    <dbReference type="NCBI Taxonomy" id="355587"/>
    <lineage>
        <taxon>Eukaryota</taxon>
        <taxon>Metazoa</taxon>
        <taxon>Ecdysozoa</taxon>
        <taxon>Arthropoda</taxon>
        <taxon>Hexapoda</taxon>
        <taxon>Insecta</taxon>
        <taxon>Pterygota</taxon>
        <taxon>Neoptera</taxon>
        <taxon>Paraneoptera</taxon>
        <taxon>Hemiptera</taxon>
        <taxon>Heteroptera</taxon>
        <taxon>Panheteroptera</taxon>
        <taxon>Cimicomorpha</taxon>
        <taxon>Miridae</taxon>
        <taxon>Dicyphina</taxon>
        <taxon>Nesidiocoris</taxon>
    </lineage>
</organism>